<comment type="caution">
    <text evidence="4">The sequence shown here is derived from an EMBL/GenBank/DDBJ whole genome shotgun (WGS) entry which is preliminary data.</text>
</comment>
<dbReference type="SMART" id="SM00448">
    <property type="entry name" value="REC"/>
    <property type="match status" value="1"/>
</dbReference>
<dbReference type="Gene3D" id="3.40.50.2300">
    <property type="match status" value="1"/>
</dbReference>
<evidence type="ECO:0000313" key="5">
    <source>
        <dbReference type="Proteomes" id="UP000292958"/>
    </source>
</evidence>
<dbReference type="InterPro" id="IPR050595">
    <property type="entry name" value="Bact_response_regulator"/>
</dbReference>
<dbReference type="PANTHER" id="PTHR44591:SF25">
    <property type="entry name" value="CHEMOTAXIS TWO-COMPONENT RESPONSE REGULATOR"/>
    <property type="match status" value="1"/>
</dbReference>
<reference evidence="4 5" key="1">
    <citation type="submission" date="2019-02" db="EMBL/GenBank/DDBJ databases">
        <title>Genomic Encyclopedia of Archaeal and Bacterial Type Strains, Phase II (KMG-II): from individual species to whole genera.</title>
        <authorList>
            <person name="Goeker M."/>
        </authorList>
    </citation>
    <scope>NUCLEOTIDE SEQUENCE [LARGE SCALE GENOMIC DNA]</scope>
    <source>
        <strain evidence="4 5">DSM 18101</strain>
    </source>
</reference>
<keyword evidence="5" id="KW-1185">Reference proteome</keyword>
<protein>
    <submittedName>
        <fullName evidence="4">Response regulator receiver domain-containing protein</fullName>
    </submittedName>
</protein>
<dbReference type="EMBL" id="SHKW01000007">
    <property type="protein sequence ID" value="RZU29694.1"/>
    <property type="molecule type" value="Genomic_DNA"/>
</dbReference>
<dbReference type="GO" id="GO:0000160">
    <property type="term" value="P:phosphorelay signal transduction system"/>
    <property type="evidence" value="ECO:0007669"/>
    <property type="project" value="InterPro"/>
</dbReference>
<dbReference type="Proteomes" id="UP000292958">
    <property type="component" value="Unassembled WGS sequence"/>
</dbReference>
<dbReference type="PROSITE" id="PS50110">
    <property type="entry name" value="RESPONSE_REGULATORY"/>
    <property type="match status" value="1"/>
</dbReference>
<proteinExistence type="predicted"/>
<dbReference type="PANTHER" id="PTHR44591">
    <property type="entry name" value="STRESS RESPONSE REGULATOR PROTEIN 1"/>
    <property type="match status" value="1"/>
</dbReference>
<name>A0A4Q7Y094_9BACT</name>
<dbReference type="SUPFAM" id="SSF52172">
    <property type="entry name" value="CheY-like"/>
    <property type="match status" value="1"/>
</dbReference>
<dbReference type="Pfam" id="PF00072">
    <property type="entry name" value="Response_reg"/>
    <property type="match status" value="1"/>
</dbReference>
<keyword evidence="1 2" id="KW-0597">Phosphoprotein</keyword>
<evidence type="ECO:0000259" key="3">
    <source>
        <dbReference type="PROSITE" id="PS50110"/>
    </source>
</evidence>
<accession>A0A4Q7Y094</accession>
<sequence length="136" mass="14947">MASDKQDHIVAVVDDDLRVRESLEQLFDSAGIAHISFHSAEEALQYGGLTSISCLITDVRMPGIDGCELQRRMTAALPTLPIIFVTADHDDELRRNTLYQGAVAFFYKPFDGEELLNTVDAAVRQSRTSGASNVDC</sequence>
<dbReference type="InterPro" id="IPR001789">
    <property type="entry name" value="Sig_transdc_resp-reg_receiver"/>
</dbReference>
<evidence type="ECO:0000256" key="2">
    <source>
        <dbReference type="PROSITE-ProRule" id="PRU00169"/>
    </source>
</evidence>
<evidence type="ECO:0000256" key="1">
    <source>
        <dbReference type="ARBA" id="ARBA00022553"/>
    </source>
</evidence>
<dbReference type="RefSeq" id="WP_165420412.1">
    <property type="nucleotide sequence ID" value="NZ_SHKW01000007.1"/>
</dbReference>
<dbReference type="AlphaFoldDB" id="A0A4Q7Y094"/>
<evidence type="ECO:0000313" key="4">
    <source>
        <dbReference type="EMBL" id="RZU29694.1"/>
    </source>
</evidence>
<feature type="domain" description="Response regulatory" evidence="3">
    <location>
        <begin position="9"/>
        <end position="123"/>
    </location>
</feature>
<organism evidence="4 5">
    <name type="scientific">Edaphobacter modestus</name>
    <dbReference type="NCBI Taxonomy" id="388466"/>
    <lineage>
        <taxon>Bacteria</taxon>
        <taxon>Pseudomonadati</taxon>
        <taxon>Acidobacteriota</taxon>
        <taxon>Terriglobia</taxon>
        <taxon>Terriglobales</taxon>
        <taxon>Acidobacteriaceae</taxon>
        <taxon>Edaphobacter</taxon>
    </lineage>
</organism>
<dbReference type="InterPro" id="IPR011006">
    <property type="entry name" value="CheY-like_superfamily"/>
</dbReference>
<feature type="modified residue" description="4-aspartylphosphate" evidence="2">
    <location>
        <position position="58"/>
    </location>
</feature>
<gene>
    <name evidence="4" type="ORF">BDD14_6298</name>
</gene>